<feature type="domain" description="Phospholipid/glycerol acyltransferase" evidence="5">
    <location>
        <begin position="96"/>
        <end position="206"/>
    </location>
</feature>
<evidence type="ECO:0000313" key="6">
    <source>
        <dbReference type="EMBL" id="MDV0844495.1"/>
    </source>
</evidence>
<comment type="pathway">
    <text evidence="1">Lipid metabolism.</text>
</comment>
<evidence type="ECO:0000256" key="1">
    <source>
        <dbReference type="ARBA" id="ARBA00005189"/>
    </source>
</evidence>
<dbReference type="RefSeq" id="WP_172969372.1">
    <property type="nucleotide sequence ID" value="NZ_JAOUTP010000004.1"/>
</dbReference>
<feature type="transmembrane region" description="Helical" evidence="4">
    <location>
        <begin position="20"/>
        <end position="49"/>
    </location>
</feature>
<keyword evidence="4" id="KW-0472">Membrane</keyword>
<evidence type="ECO:0000256" key="2">
    <source>
        <dbReference type="ARBA" id="ARBA00022679"/>
    </source>
</evidence>
<dbReference type="CDD" id="cd07989">
    <property type="entry name" value="LPLAT_AGPAT-like"/>
    <property type="match status" value="1"/>
</dbReference>
<keyword evidence="4" id="KW-0812">Transmembrane</keyword>
<dbReference type="PANTHER" id="PTHR10434">
    <property type="entry name" value="1-ACYL-SN-GLYCEROL-3-PHOSPHATE ACYLTRANSFERASE"/>
    <property type="match status" value="1"/>
</dbReference>
<dbReference type="Proteomes" id="UP001284547">
    <property type="component" value="Unassembled WGS sequence"/>
</dbReference>
<organism evidence="6 7">
    <name type="scientific">Klebsiella quasipneumoniae subsp. quasipneumoniae</name>
    <dbReference type="NCBI Taxonomy" id="1667327"/>
    <lineage>
        <taxon>Bacteria</taxon>
        <taxon>Pseudomonadati</taxon>
        <taxon>Pseudomonadota</taxon>
        <taxon>Gammaproteobacteria</taxon>
        <taxon>Enterobacterales</taxon>
        <taxon>Enterobacteriaceae</taxon>
        <taxon>Klebsiella/Raoultella group</taxon>
        <taxon>Klebsiella</taxon>
        <taxon>Klebsiella pneumoniae complex</taxon>
    </lineage>
</organism>
<protein>
    <submittedName>
        <fullName evidence="6">Lysophospholipid acyltransferase family protein</fullName>
    </submittedName>
</protein>
<evidence type="ECO:0000256" key="4">
    <source>
        <dbReference type="SAM" id="Phobius"/>
    </source>
</evidence>
<dbReference type="PANTHER" id="PTHR10434:SF66">
    <property type="entry name" value="PHOSPHOLIPID_GLYCEROL ACYLTRANSFERASE DOMAIN-CONTAINING PROTEIN"/>
    <property type="match status" value="1"/>
</dbReference>
<name>A0AAW8XW91_9ENTR</name>
<keyword evidence="2" id="KW-0808">Transferase</keyword>
<keyword evidence="3 6" id="KW-0012">Acyltransferase</keyword>
<dbReference type="GO" id="GO:0003841">
    <property type="term" value="F:1-acylglycerol-3-phosphate O-acyltransferase activity"/>
    <property type="evidence" value="ECO:0007669"/>
    <property type="project" value="TreeGrafter"/>
</dbReference>
<keyword evidence="4" id="KW-1133">Transmembrane helix</keyword>
<evidence type="ECO:0000259" key="5">
    <source>
        <dbReference type="SMART" id="SM00563"/>
    </source>
</evidence>
<reference evidence="6" key="1">
    <citation type="submission" date="2023-10" db="EMBL/GenBank/DDBJ databases">
        <title>Surveillance and assessment of the effects of hospital wastewater treatment on clearance of pathogenic bacterial and antimicrobial resistance genes.</title>
        <authorList>
            <person name="Wu Y."/>
        </authorList>
    </citation>
    <scope>NUCLEOTIDE SEQUENCE</scope>
    <source>
        <strain evidence="6">23-M-SRM-33-1</strain>
    </source>
</reference>
<dbReference type="GO" id="GO:0006654">
    <property type="term" value="P:phosphatidic acid biosynthetic process"/>
    <property type="evidence" value="ECO:0007669"/>
    <property type="project" value="TreeGrafter"/>
</dbReference>
<dbReference type="AlphaFoldDB" id="A0AAW8XW91"/>
<gene>
    <name evidence="6" type="ORF">RZP41_25110</name>
</gene>
<evidence type="ECO:0000256" key="3">
    <source>
        <dbReference type="ARBA" id="ARBA00023315"/>
    </source>
</evidence>
<proteinExistence type="predicted"/>
<dbReference type="InterPro" id="IPR002123">
    <property type="entry name" value="Plipid/glycerol_acylTrfase"/>
</dbReference>
<accession>A0AAW8XW91</accession>
<sequence>MAMEPRMKPFFHRLNRLWRAAMTGLCFALFGIGGLLLSLIWFNLLLVLVRNKTRRRRIARRSISVSFRVFLSVVKSVGVLDYRIDGRDILRAERGCLVVANHPSLIDYVMLASVMPETDCMVKSALLKNPFVSGVIRAADYLINDQADALLPASRQRLQQGDTILIFPEGTRTVPGKKMQLQRGAANIAVRCGSDLRIVVIRCTEHMLGKQSKWYDAPPTKPRFTVEVGERLPIHQFYDANKQEPALAARQLNRHILLKLETGTLPETGMNDASALS</sequence>
<dbReference type="SMART" id="SM00563">
    <property type="entry name" value="PlsC"/>
    <property type="match status" value="1"/>
</dbReference>
<dbReference type="SUPFAM" id="SSF69593">
    <property type="entry name" value="Glycerol-3-phosphate (1)-acyltransferase"/>
    <property type="match status" value="1"/>
</dbReference>
<dbReference type="EMBL" id="JAWHZD010000025">
    <property type="protein sequence ID" value="MDV0844495.1"/>
    <property type="molecule type" value="Genomic_DNA"/>
</dbReference>
<evidence type="ECO:0000313" key="7">
    <source>
        <dbReference type="Proteomes" id="UP001284547"/>
    </source>
</evidence>
<dbReference type="Pfam" id="PF01553">
    <property type="entry name" value="Acyltransferase"/>
    <property type="match status" value="1"/>
</dbReference>
<comment type="caution">
    <text evidence="6">The sequence shown here is derived from an EMBL/GenBank/DDBJ whole genome shotgun (WGS) entry which is preliminary data.</text>
</comment>